<reference evidence="2 3" key="2">
    <citation type="submission" date="2015-05" db="EMBL/GenBank/DDBJ databases">
        <authorList>
            <person name="Morales-Cruz A."/>
            <person name="Amrine K.C."/>
            <person name="Cantu D."/>
        </authorList>
    </citation>
    <scope>NUCLEOTIDE SEQUENCE [LARGE SCALE GENOMIC DNA]</scope>
    <source>
        <strain evidence="2">UCRPC4</strain>
    </source>
</reference>
<feature type="chain" id="PRO_5002543170" evidence="1">
    <location>
        <begin position="23"/>
        <end position="298"/>
    </location>
</feature>
<proteinExistence type="predicted"/>
<comment type="caution">
    <text evidence="2">The sequence shown here is derived from an EMBL/GenBank/DDBJ whole genome shotgun (WGS) entry which is preliminary data.</text>
</comment>
<dbReference type="Proteomes" id="UP000053317">
    <property type="component" value="Unassembled WGS sequence"/>
</dbReference>
<keyword evidence="1" id="KW-0732">Signal</keyword>
<reference evidence="2 3" key="1">
    <citation type="submission" date="2015-05" db="EMBL/GenBank/DDBJ databases">
        <title>Distinctive expansion of gene families associated with plant cell wall degradation and secondary metabolism in the genomes of grapevine trunk pathogens.</title>
        <authorList>
            <person name="Lawrence D.P."/>
            <person name="Travadon R."/>
            <person name="Rolshausen P.E."/>
            <person name="Baumgartner K."/>
        </authorList>
    </citation>
    <scope>NUCLEOTIDE SEQUENCE [LARGE SCALE GENOMIC DNA]</scope>
    <source>
        <strain evidence="2">UCRPC4</strain>
    </source>
</reference>
<dbReference type="EMBL" id="LCWF01000160">
    <property type="protein sequence ID" value="KKY16562.1"/>
    <property type="molecule type" value="Genomic_DNA"/>
</dbReference>
<name>A0A0G2E0F3_PHACM</name>
<dbReference type="AlphaFoldDB" id="A0A0G2E0F3"/>
<evidence type="ECO:0000256" key="1">
    <source>
        <dbReference type="SAM" id="SignalP"/>
    </source>
</evidence>
<dbReference type="OrthoDB" id="5403427at2759"/>
<protein>
    <submittedName>
        <fullName evidence="2">Uncharacterized protein</fullName>
    </submittedName>
</protein>
<keyword evidence="3" id="KW-1185">Reference proteome</keyword>
<evidence type="ECO:0000313" key="2">
    <source>
        <dbReference type="EMBL" id="KKY16562.1"/>
    </source>
</evidence>
<gene>
    <name evidence="2" type="ORF">UCRPC4_g05899</name>
</gene>
<feature type="signal peptide" evidence="1">
    <location>
        <begin position="1"/>
        <end position="22"/>
    </location>
</feature>
<sequence>MASHTVPWTTLVSLAFFRVVSAQNLTSRGCAGNDSLPSPLGLSYEILNASGTYDVEGFYNIYNFTSIPTWTWGTGIQSKNVSGVTRYEQPVWLDTHGTDLAADDLSFNMCYLVLTGQSQSQQKKGQNDDGDCTTFFSEQCVKDLSSSLLRSTLDSYGNATSLPCKLAVNIWPESCEKFSSTSHHYGEIPPENQTCEFGQGDPDYDLVTSISNVYTAATSGVSYTKFYDEMVTRTLPIITFVWAKDQTWADARAICLKTDNITAGSREADGVPSSANALLTSKASVVVTLVLSIMTWFS</sequence>
<organism evidence="2 3">
    <name type="scientific">Phaeomoniella chlamydospora</name>
    <name type="common">Phaeoacremonium chlamydosporum</name>
    <dbReference type="NCBI Taxonomy" id="158046"/>
    <lineage>
        <taxon>Eukaryota</taxon>
        <taxon>Fungi</taxon>
        <taxon>Dikarya</taxon>
        <taxon>Ascomycota</taxon>
        <taxon>Pezizomycotina</taxon>
        <taxon>Eurotiomycetes</taxon>
        <taxon>Chaetothyriomycetidae</taxon>
        <taxon>Phaeomoniellales</taxon>
        <taxon>Phaeomoniellaceae</taxon>
        <taxon>Phaeomoniella</taxon>
    </lineage>
</organism>
<evidence type="ECO:0000313" key="3">
    <source>
        <dbReference type="Proteomes" id="UP000053317"/>
    </source>
</evidence>
<accession>A0A0G2E0F3</accession>